<accession>A0A2K4YG73</accession>
<gene>
    <name evidence="2" type="ORF">MAAFP003_4467</name>
</gene>
<dbReference type="EMBL" id="FXEG02000005">
    <property type="protein sequence ID" value="SOX55773.1"/>
    <property type="molecule type" value="Genomic_DNA"/>
</dbReference>
<dbReference type="InterPro" id="IPR014914">
    <property type="entry name" value="RES_dom"/>
</dbReference>
<feature type="domain" description="RES" evidence="1">
    <location>
        <begin position="10"/>
        <end position="133"/>
    </location>
</feature>
<evidence type="ECO:0000259" key="1">
    <source>
        <dbReference type="Pfam" id="PF08808"/>
    </source>
</evidence>
<dbReference type="Proteomes" id="UP000236318">
    <property type="component" value="Unassembled WGS sequence"/>
</dbReference>
<dbReference type="Pfam" id="PF08808">
    <property type="entry name" value="RES"/>
    <property type="match status" value="1"/>
</dbReference>
<keyword evidence="3" id="KW-1185">Reference proteome</keyword>
<reference evidence="2" key="1">
    <citation type="submission" date="2018-01" db="EMBL/GenBank/DDBJ databases">
        <authorList>
            <consortium name="Urmite Genomes"/>
        </authorList>
    </citation>
    <scope>NUCLEOTIDE SEQUENCE [LARGE SCALE GENOMIC DNA]</scope>
    <source>
        <strain evidence="2">AFP003</strain>
    </source>
</reference>
<comment type="caution">
    <text evidence="2">The sequence shown here is derived from an EMBL/GenBank/DDBJ whole genome shotgun (WGS) entry which is preliminary data.</text>
</comment>
<proteinExistence type="predicted"/>
<sequence length="199" mass="21884">MRLTIFRHASYDTPWWAFPSPSDGRFHRASLDTVQYLCLHPFGPAAEMLRHHIGPTGDPDDLLLNLWTATVNIEPTRVDFDDCATYGLTPDELVGDDYAPTQALAAAVRRNGADAMIVPSAALPGTHNLILFDVRLLIPFLGLPVAPEDIPTGHLTDGARPAAEVAAHVRWRGTPHSAADQWNATGRYDLFDDPPATRW</sequence>
<dbReference type="RefSeq" id="WP_096289896.1">
    <property type="nucleotide sequence ID" value="NZ_FXEG02000005.1"/>
</dbReference>
<name>A0A2K4YG73_9MYCO</name>
<organism evidence="2 3">
    <name type="scientific">Mycobacterium ahvazicum</name>
    <dbReference type="NCBI Taxonomy" id="1964395"/>
    <lineage>
        <taxon>Bacteria</taxon>
        <taxon>Bacillati</taxon>
        <taxon>Actinomycetota</taxon>
        <taxon>Actinomycetes</taxon>
        <taxon>Mycobacteriales</taxon>
        <taxon>Mycobacteriaceae</taxon>
        <taxon>Mycobacterium</taxon>
        <taxon>Mycobacterium simiae complex</taxon>
    </lineage>
</organism>
<protein>
    <submittedName>
        <fullName evidence="2">RES domain-containing protein</fullName>
    </submittedName>
</protein>
<dbReference type="OrthoDB" id="4723364at2"/>
<evidence type="ECO:0000313" key="2">
    <source>
        <dbReference type="EMBL" id="SOX55773.1"/>
    </source>
</evidence>
<dbReference type="AlphaFoldDB" id="A0A2K4YG73"/>
<evidence type="ECO:0000313" key="3">
    <source>
        <dbReference type="Proteomes" id="UP000236318"/>
    </source>
</evidence>